<gene>
    <name evidence="1" type="ORF">METZ01_LOCUS238633</name>
</gene>
<dbReference type="AlphaFoldDB" id="A0A382HF36"/>
<name>A0A382HF36_9ZZZZ</name>
<dbReference type="EMBL" id="UINC01060842">
    <property type="protein sequence ID" value="SVB85779.1"/>
    <property type="molecule type" value="Genomic_DNA"/>
</dbReference>
<reference evidence="1" key="1">
    <citation type="submission" date="2018-05" db="EMBL/GenBank/DDBJ databases">
        <authorList>
            <person name="Lanie J.A."/>
            <person name="Ng W.-L."/>
            <person name="Kazmierczak K.M."/>
            <person name="Andrzejewski T.M."/>
            <person name="Davidsen T.M."/>
            <person name="Wayne K.J."/>
            <person name="Tettelin H."/>
            <person name="Glass J.I."/>
            <person name="Rusch D."/>
            <person name="Podicherti R."/>
            <person name="Tsui H.-C.T."/>
            <person name="Winkler M.E."/>
        </authorList>
    </citation>
    <scope>NUCLEOTIDE SEQUENCE</scope>
</reference>
<evidence type="ECO:0000313" key="1">
    <source>
        <dbReference type="EMBL" id="SVB85779.1"/>
    </source>
</evidence>
<accession>A0A382HF36</accession>
<sequence>MTQTTICANIYKPTNVPIDLATEISFDLIVAVYYLTYARQFGFSEVSHTWVPIYSRLYCHISRYHRTNTIYSAQ</sequence>
<proteinExistence type="predicted"/>
<protein>
    <submittedName>
        <fullName evidence="1">Uncharacterized protein</fullName>
    </submittedName>
</protein>
<organism evidence="1">
    <name type="scientific">marine metagenome</name>
    <dbReference type="NCBI Taxonomy" id="408172"/>
    <lineage>
        <taxon>unclassified sequences</taxon>
        <taxon>metagenomes</taxon>
        <taxon>ecological metagenomes</taxon>
    </lineage>
</organism>